<evidence type="ECO:0000313" key="1">
    <source>
        <dbReference type="EMBL" id="MCW3473204.1"/>
    </source>
</evidence>
<accession>A0AA41YH95</accession>
<comment type="caution">
    <text evidence="1">The sequence shown here is derived from an EMBL/GenBank/DDBJ whole genome shotgun (WGS) entry which is preliminary data.</text>
</comment>
<proteinExistence type="predicted"/>
<name>A0AA41YH95_9PROT</name>
<dbReference type="RefSeq" id="WP_264711785.1">
    <property type="nucleotide sequence ID" value="NZ_JAPDNT010000001.1"/>
</dbReference>
<gene>
    <name evidence="1" type="ORF">OL599_01305</name>
</gene>
<dbReference type="Proteomes" id="UP001165679">
    <property type="component" value="Unassembled WGS sequence"/>
</dbReference>
<evidence type="ECO:0000313" key="2">
    <source>
        <dbReference type="Proteomes" id="UP001165679"/>
    </source>
</evidence>
<reference evidence="1" key="2">
    <citation type="submission" date="2022-10" db="EMBL/GenBank/DDBJ databases">
        <authorList>
            <person name="Trinh H.N."/>
        </authorList>
    </citation>
    <scope>NUCLEOTIDE SEQUENCE</scope>
    <source>
        <strain evidence="1">RN2-1</strain>
    </source>
</reference>
<dbReference type="AlphaFoldDB" id="A0AA41YH95"/>
<protein>
    <submittedName>
        <fullName evidence="1">Uncharacterized protein</fullName>
    </submittedName>
</protein>
<reference evidence="1" key="1">
    <citation type="submission" date="2022-09" db="EMBL/GenBank/DDBJ databases">
        <title>Rhodovastum sp. nov. RN2-1 isolated from soil in Seongnam, South Korea.</title>
        <authorList>
            <person name="Le N.T."/>
        </authorList>
    </citation>
    <scope>NUCLEOTIDE SEQUENCE</scope>
    <source>
        <strain evidence="1">RN2-1</strain>
    </source>
</reference>
<organism evidence="1 2">
    <name type="scientific">Limobrevibacterium gyesilva</name>
    <dbReference type="NCBI Taxonomy" id="2991712"/>
    <lineage>
        <taxon>Bacteria</taxon>
        <taxon>Pseudomonadati</taxon>
        <taxon>Pseudomonadota</taxon>
        <taxon>Alphaproteobacteria</taxon>
        <taxon>Acetobacterales</taxon>
        <taxon>Acetobacteraceae</taxon>
        <taxon>Limobrevibacterium</taxon>
    </lineage>
</organism>
<sequence>MSETRQKFLCDAVAIAEPNTKLFITVYKVGDGIEFSSGRGETKHGSPRRHWTNDNIKQEIALIYGAKTVELVHPAPVPAKRS</sequence>
<dbReference type="EMBL" id="JAPDNT010000001">
    <property type="protein sequence ID" value="MCW3473204.1"/>
    <property type="molecule type" value="Genomic_DNA"/>
</dbReference>
<keyword evidence="2" id="KW-1185">Reference proteome</keyword>